<dbReference type="GO" id="GO:0016491">
    <property type="term" value="F:oxidoreductase activity"/>
    <property type="evidence" value="ECO:0007669"/>
    <property type="project" value="InterPro"/>
</dbReference>
<name>A0A194SBW0_RHOGW</name>
<dbReference type="RefSeq" id="XP_018274267.1">
    <property type="nucleotide sequence ID" value="XM_018415456.1"/>
</dbReference>
<reference evidence="2 3" key="1">
    <citation type="journal article" date="2015" name="Front. Microbiol.">
        <title>Genome sequence of the plant growth promoting endophytic yeast Rhodotorula graminis WP1.</title>
        <authorList>
            <person name="Firrincieli A."/>
            <person name="Otillar R."/>
            <person name="Salamov A."/>
            <person name="Schmutz J."/>
            <person name="Khan Z."/>
            <person name="Redman R.S."/>
            <person name="Fleck N.D."/>
            <person name="Lindquist E."/>
            <person name="Grigoriev I.V."/>
            <person name="Doty S.L."/>
        </authorList>
    </citation>
    <scope>NUCLEOTIDE SEQUENCE [LARGE SCALE GENOMIC DNA]</scope>
    <source>
        <strain evidence="2 3">WP1</strain>
    </source>
</reference>
<evidence type="ECO:0000313" key="3">
    <source>
        <dbReference type="Proteomes" id="UP000053890"/>
    </source>
</evidence>
<accession>A0A194SBW0</accession>
<dbReference type="Gene3D" id="3.90.180.10">
    <property type="entry name" value="Medium-chain alcohol dehydrogenases, catalytic domain"/>
    <property type="match status" value="1"/>
</dbReference>
<evidence type="ECO:0000259" key="1">
    <source>
        <dbReference type="SMART" id="SM00829"/>
    </source>
</evidence>
<dbReference type="GeneID" id="28975904"/>
<dbReference type="InterPro" id="IPR013154">
    <property type="entry name" value="ADH-like_N"/>
</dbReference>
<dbReference type="OrthoDB" id="9930022at2759"/>
<organism evidence="2 3">
    <name type="scientific">Rhodotorula graminis (strain WP1)</name>
    <dbReference type="NCBI Taxonomy" id="578459"/>
    <lineage>
        <taxon>Eukaryota</taxon>
        <taxon>Fungi</taxon>
        <taxon>Dikarya</taxon>
        <taxon>Basidiomycota</taxon>
        <taxon>Pucciniomycotina</taxon>
        <taxon>Microbotryomycetes</taxon>
        <taxon>Sporidiobolales</taxon>
        <taxon>Sporidiobolaceae</taxon>
        <taxon>Rhodotorula</taxon>
    </lineage>
</organism>
<dbReference type="SMART" id="SM00829">
    <property type="entry name" value="PKS_ER"/>
    <property type="match status" value="1"/>
</dbReference>
<dbReference type="STRING" id="578459.A0A194SBW0"/>
<proteinExistence type="predicted"/>
<dbReference type="InterPro" id="IPR050700">
    <property type="entry name" value="YIM1/Zinc_Alcohol_DH_Fams"/>
</dbReference>
<dbReference type="AlphaFoldDB" id="A0A194SBW0"/>
<gene>
    <name evidence="2" type="ORF">RHOBADRAFT_50712</name>
</gene>
<dbReference type="Gene3D" id="3.40.50.720">
    <property type="entry name" value="NAD(P)-binding Rossmann-like Domain"/>
    <property type="match status" value="1"/>
</dbReference>
<dbReference type="PANTHER" id="PTHR11695">
    <property type="entry name" value="ALCOHOL DEHYDROGENASE RELATED"/>
    <property type="match status" value="1"/>
</dbReference>
<dbReference type="Pfam" id="PF13602">
    <property type="entry name" value="ADH_zinc_N_2"/>
    <property type="match status" value="1"/>
</dbReference>
<keyword evidence="3" id="KW-1185">Reference proteome</keyword>
<evidence type="ECO:0000313" key="2">
    <source>
        <dbReference type="EMBL" id="KPV78218.1"/>
    </source>
</evidence>
<dbReference type="InterPro" id="IPR020843">
    <property type="entry name" value="ER"/>
</dbReference>
<dbReference type="InterPro" id="IPR036291">
    <property type="entry name" value="NAD(P)-bd_dom_sf"/>
</dbReference>
<dbReference type="InterPro" id="IPR011032">
    <property type="entry name" value="GroES-like_sf"/>
</dbReference>
<sequence>MPASLGPNELLVQVYAASLNPVDAQLRNLAIFRLPALAGPHGIGCDFAGTVLGRGKDANEFEVGAEVMGVTVNPLAGPNGGTLSELCVVDLSRSTVVPKPPHLSWTQAAALPLVFLTARTVLSPPYLVLPPPPAPAHGEPTSSKSRTSPRPTVVVLGGASAVGQHVVQLASKRMDLRVVASCSARSADLVRSLGAHETVDYEADDVAERLAALRPTEGEGGFLAIIDCVGGTSLLPSVPRLLSPRTRAFPAGGSYTTIVGDKTSRAALGGSFLYLTCWAMLYRLLRGWMGLGYRYACINFKNDASWLAEAADLTKGGDDDYIVSIDGEYAYEDVAEAFAKVIDGKARGKVVVRVKEP</sequence>
<dbReference type="SUPFAM" id="SSF51735">
    <property type="entry name" value="NAD(P)-binding Rossmann-fold domains"/>
    <property type="match status" value="1"/>
</dbReference>
<protein>
    <recommendedName>
        <fullName evidence="1">Enoyl reductase (ER) domain-containing protein</fullName>
    </recommendedName>
</protein>
<dbReference type="EMBL" id="KQ474073">
    <property type="protein sequence ID" value="KPV78218.1"/>
    <property type="molecule type" value="Genomic_DNA"/>
</dbReference>
<dbReference type="Pfam" id="PF08240">
    <property type="entry name" value="ADH_N"/>
    <property type="match status" value="1"/>
</dbReference>
<dbReference type="Proteomes" id="UP000053890">
    <property type="component" value="Unassembled WGS sequence"/>
</dbReference>
<dbReference type="SUPFAM" id="SSF50129">
    <property type="entry name" value="GroES-like"/>
    <property type="match status" value="1"/>
</dbReference>
<feature type="domain" description="Enoyl reductase (ER)" evidence="1">
    <location>
        <begin position="3"/>
        <end position="352"/>
    </location>
</feature>
<dbReference type="OMA" id="NETPLAM"/>
<dbReference type="PANTHER" id="PTHR11695:SF648">
    <property type="entry name" value="ZINC-BINDING OXIDOREDUCTASE"/>
    <property type="match status" value="1"/>
</dbReference>